<keyword evidence="2" id="KW-1185">Reference proteome</keyword>
<dbReference type="RefSeq" id="WP_160628696.1">
    <property type="nucleotide sequence ID" value="NZ_CP047593.1"/>
</dbReference>
<protein>
    <recommendedName>
        <fullName evidence="3">DUF4180 domain-containing protein</fullName>
    </recommendedName>
</protein>
<gene>
    <name evidence="1" type="ORF">GT409_08615</name>
</gene>
<dbReference type="Proteomes" id="UP000464954">
    <property type="component" value="Chromosome"/>
</dbReference>
<evidence type="ECO:0000313" key="2">
    <source>
        <dbReference type="Proteomes" id="UP000464954"/>
    </source>
</evidence>
<evidence type="ECO:0000313" key="1">
    <source>
        <dbReference type="EMBL" id="QHI69514.1"/>
    </source>
</evidence>
<evidence type="ECO:0008006" key="3">
    <source>
        <dbReference type="Google" id="ProtNLM"/>
    </source>
</evidence>
<sequence>MSYQISHSYQDDVLHITVSGILNNPDTLLVWHQVVEISHGHRPRAILLECSLNADRISMDHCFELIDRLPLLCRLLNCRIAIFGRKIEDETRDLLKFVETATRDRGAKVKLFGAIENARFWLKK</sequence>
<dbReference type="EMBL" id="CP047593">
    <property type="protein sequence ID" value="QHI69514.1"/>
    <property type="molecule type" value="Genomic_DNA"/>
</dbReference>
<proteinExistence type="predicted"/>
<accession>A0A6P1MAD4</accession>
<name>A0A6P1MAD4_9BACT</name>
<dbReference type="KEGG" id="taer:GT409_08615"/>
<reference evidence="1 2" key="1">
    <citation type="submission" date="2020-01" db="EMBL/GenBank/DDBJ databases">
        <title>Ponticoccus aerotolerans gen. nov., sp. nov., an anaerobic bacterium and proposal of Ponticoccusceae fam. nov., Ponticoccusles ord. nov. and Ponticoccuse classis nov. in the phylum Kiritimatiellaeota.</title>
        <authorList>
            <person name="Zhou L.Y."/>
            <person name="Du Z.J."/>
        </authorList>
    </citation>
    <scope>NUCLEOTIDE SEQUENCE [LARGE SCALE GENOMIC DNA]</scope>
    <source>
        <strain evidence="1 2">S-5007</strain>
    </source>
</reference>
<dbReference type="AlphaFoldDB" id="A0A6P1MAD4"/>
<organism evidence="1 2">
    <name type="scientific">Tichowtungia aerotolerans</name>
    <dbReference type="NCBI Taxonomy" id="2697043"/>
    <lineage>
        <taxon>Bacteria</taxon>
        <taxon>Pseudomonadati</taxon>
        <taxon>Kiritimatiellota</taxon>
        <taxon>Tichowtungiia</taxon>
        <taxon>Tichowtungiales</taxon>
        <taxon>Tichowtungiaceae</taxon>
        <taxon>Tichowtungia</taxon>
    </lineage>
</organism>